<dbReference type="InterPro" id="IPR013783">
    <property type="entry name" value="Ig-like_fold"/>
</dbReference>
<feature type="domain" description="Signal transduction histidine kinase subgroup 3 dimerisation and phosphoacceptor" evidence="10">
    <location>
        <begin position="788"/>
        <end position="845"/>
    </location>
</feature>
<dbReference type="RefSeq" id="WP_136901808.1">
    <property type="nucleotide sequence ID" value="NZ_SUME01000005.1"/>
</dbReference>
<keyword evidence="6" id="KW-0418">Kinase</keyword>
<keyword evidence="9" id="KW-0472">Membrane</keyword>
<keyword evidence="7" id="KW-0067">ATP-binding</keyword>
<dbReference type="SUPFAM" id="SSF55874">
    <property type="entry name" value="ATPase domain of HSP90 chaperone/DNA topoisomerase II/histidine kinase"/>
    <property type="match status" value="1"/>
</dbReference>
<dbReference type="GO" id="GO:0016020">
    <property type="term" value="C:membrane"/>
    <property type="evidence" value="ECO:0007669"/>
    <property type="project" value="InterPro"/>
</dbReference>
<dbReference type="Gene3D" id="3.30.565.10">
    <property type="entry name" value="Histidine kinase-like ATPase, C-terminal domain"/>
    <property type="match status" value="1"/>
</dbReference>
<evidence type="ECO:0000256" key="1">
    <source>
        <dbReference type="ARBA" id="ARBA00000085"/>
    </source>
</evidence>
<evidence type="ECO:0000256" key="7">
    <source>
        <dbReference type="ARBA" id="ARBA00022840"/>
    </source>
</evidence>
<dbReference type="Proteomes" id="UP000306808">
    <property type="component" value="Unassembled WGS sequence"/>
</dbReference>
<dbReference type="EC" id="2.7.13.3" evidence="2"/>
<dbReference type="GO" id="GO:0046983">
    <property type="term" value="F:protein dimerization activity"/>
    <property type="evidence" value="ECO:0007669"/>
    <property type="project" value="InterPro"/>
</dbReference>
<dbReference type="InterPro" id="IPR050482">
    <property type="entry name" value="Sensor_HK_TwoCompSys"/>
</dbReference>
<evidence type="ECO:0000256" key="5">
    <source>
        <dbReference type="ARBA" id="ARBA00022741"/>
    </source>
</evidence>
<comment type="caution">
    <text evidence="11">The sequence shown here is derived from an EMBL/GenBank/DDBJ whole genome shotgun (WGS) entry which is preliminary data.</text>
</comment>
<dbReference type="Gene3D" id="2.130.10.10">
    <property type="entry name" value="YVTN repeat-like/Quinoprotein amine dehydrogenase"/>
    <property type="match status" value="2"/>
</dbReference>
<feature type="transmembrane region" description="Helical" evidence="9">
    <location>
        <begin position="756"/>
        <end position="775"/>
    </location>
</feature>
<dbReference type="GO" id="GO:0000155">
    <property type="term" value="F:phosphorelay sensor kinase activity"/>
    <property type="evidence" value="ECO:0007669"/>
    <property type="project" value="InterPro"/>
</dbReference>
<protein>
    <recommendedName>
        <fullName evidence="2">histidine kinase</fullName>
        <ecNumber evidence="2">2.7.13.3</ecNumber>
    </recommendedName>
</protein>
<comment type="catalytic activity">
    <reaction evidence="1">
        <text>ATP + protein L-histidine = ADP + protein N-phospho-L-histidine.</text>
        <dbReference type="EC" id="2.7.13.3"/>
    </reaction>
</comment>
<reference evidence="11 12" key="1">
    <citation type="submission" date="2019-04" db="EMBL/GenBank/DDBJ databases">
        <title>Sphingobacterium olei sp. nov., isolated from oil-contaminated soil.</title>
        <authorList>
            <person name="Liu B."/>
        </authorList>
    </citation>
    <scope>NUCLEOTIDE SEQUENCE [LARGE SCALE GENOMIC DNA]</scope>
    <source>
        <strain evidence="11 12">HAL-9</strain>
    </source>
</reference>
<keyword evidence="12" id="KW-1185">Reference proteome</keyword>
<dbReference type="InterPro" id="IPR036890">
    <property type="entry name" value="HATPase_C_sf"/>
</dbReference>
<dbReference type="OrthoDB" id="9806995at2"/>
<gene>
    <name evidence="11" type="ORF">FAZ15_13300</name>
</gene>
<keyword evidence="4" id="KW-0808">Transferase</keyword>
<dbReference type="AlphaFoldDB" id="A0A4U0NYD4"/>
<name>A0A4U0NYD4_9SPHI</name>
<keyword evidence="8" id="KW-0902">Two-component regulatory system</keyword>
<evidence type="ECO:0000256" key="4">
    <source>
        <dbReference type="ARBA" id="ARBA00022679"/>
    </source>
</evidence>
<evidence type="ECO:0000256" key="9">
    <source>
        <dbReference type="SAM" id="Phobius"/>
    </source>
</evidence>
<sequence>MIIKINTSAPRLQLYLWLVLCMLPLSIEASPYRYTQVLTGVDKSHSMIRVAVKDPSGLIWLLSGGQLYRYDGVNVMPFAKLYAQALPYDEVQSMAADPWGRLWLNTRNGLLIFDINSWSFVEHASFVKGIKNLGIVGMFSRGDAFFVATETGMVWQVHENHKTFLFYFDPQGGRGRRTVGSLFVADHDQVWLAFNGKLYSMNLRTYKRRLKAIPADVFDYVEDLLPIKGGLLIRNYRYGYYIFDGQQFKLSDLRGSGTDDFTNWSHWSFTEKDRIKIFYKNGRYFEYSRDTAFVRLAEERHRLEEDVLYKKLNGWQRAGDEWLLATDEGLYSVFRAKINFDFVESGSSRGMIRQHDKYYFGGYGYLDLMTLQGDRRTYTEAPENNYYTFLERNADTSCIALEGDFLGFLSDGRVTKAPLEVPAIWNKEFSPMAFCMLMQGTDTLLVGTSNGIWRYAITSGTVSPVLDSKIGFFSKGMRIMSMGRKDEALSFTTENGYYLWQAGQLQKIYPADDSKLNIYTHLHQGENTYLATKGRGLIVLDKQNKALSVDQKSGLASNTVYQLAWIDGALFIGTHEGLSVRTQRGQVYSYHDSDGLPFEEFNHHAIYYDKKADRLFMGGTGGYIAFDPSALLTLVNQFYVPAPVLVGIHIGKRSNRYWHSYAAQELKDTIYMPADAVWFSMDFAHLDQYRQAYHMEYRIVPLMEGYQPMPASRQINLSGLSTGQYHVSVRALADNDGGSNELNWLLYKKPHFTETLGFYVLILALIAGLTSFILYERSSRAKGEKRLRKQISRDLHDEVGGLLTGISMQADLLRMGRAGQQEKPGETIGSYSREAIQMMDDIIWAIDARNNEQGSLGDRMKYLAGQMIEPLGMPITFDMDHRYERKMLQTVRQSLYLIYKEALHNICKHAAPGEIYIKLHVLPGSIDMVVKNTGHAPAKIEDNARMRVGQGQRNMQMRAEQIGATFVSEFTAEGYVVEVSVPVRSGLLTSILNPLNRR</sequence>
<dbReference type="Gene3D" id="1.20.5.1930">
    <property type="match status" value="1"/>
</dbReference>
<dbReference type="PANTHER" id="PTHR24421">
    <property type="entry name" value="NITRATE/NITRITE SENSOR PROTEIN NARX-RELATED"/>
    <property type="match status" value="1"/>
</dbReference>
<evidence type="ECO:0000256" key="2">
    <source>
        <dbReference type="ARBA" id="ARBA00012438"/>
    </source>
</evidence>
<organism evidence="11 12">
    <name type="scientific">Sphingobacterium olei</name>
    <dbReference type="NCBI Taxonomy" id="2571155"/>
    <lineage>
        <taxon>Bacteria</taxon>
        <taxon>Pseudomonadati</taxon>
        <taxon>Bacteroidota</taxon>
        <taxon>Sphingobacteriia</taxon>
        <taxon>Sphingobacteriales</taxon>
        <taxon>Sphingobacteriaceae</taxon>
        <taxon>Sphingobacterium</taxon>
    </lineage>
</organism>
<dbReference type="InterPro" id="IPR015943">
    <property type="entry name" value="WD40/YVTN_repeat-like_dom_sf"/>
</dbReference>
<dbReference type="EMBL" id="SUME01000005">
    <property type="protein sequence ID" value="TJZ59867.1"/>
    <property type="molecule type" value="Genomic_DNA"/>
</dbReference>
<keyword evidence="5" id="KW-0547">Nucleotide-binding</keyword>
<evidence type="ECO:0000313" key="12">
    <source>
        <dbReference type="Proteomes" id="UP000306808"/>
    </source>
</evidence>
<evidence type="ECO:0000256" key="8">
    <source>
        <dbReference type="ARBA" id="ARBA00023012"/>
    </source>
</evidence>
<dbReference type="GO" id="GO:0005524">
    <property type="term" value="F:ATP binding"/>
    <property type="evidence" value="ECO:0007669"/>
    <property type="project" value="UniProtKB-KW"/>
</dbReference>
<dbReference type="SUPFAM" id="SSF63829">
    <property type="entry name" value="Calcium-dependent phosphotriesterase"/>
    <property type="match status" value="1"/>
</dbReference>
<accession>A0A4U0NYD4</accession>
<dbReference type="CDD" id="cd16917">
    <property type="entry name" value="HATPase_UhpB-NarQ-NarX-like"/>
    <property type="match status" value="1"/>
</dbReference>
<keyword evidence="9" id="KW-0812">Transmembrane</keyword>
<proteinExistence type="predicted"/>
<evidence type="ECO:0000256" key="3">
    <source>
        <dbReference type="ARBA" id="ARBA00022553"/>
    </source>
</evidence>
<keyword evidence="9" id="KW-1133">Transmembrane helix</keyword>
<evidence type="ECO:0000313" key="11">
    <source>
        <dbReference type="EMBL" id="TJZ59867.1"/>
    </source>
</evidence>
<dbReference type="InterPro" id="IPR011712">
    <property type="entry name" value="Sig_transdc_His_kin_sub3_dim/P"/>
</dbReference>
<dbReference type="Gene3D" id="2.60.40.10">
    <property type="entry name" value="Immunoglobulins"/>
    <property type="match status" value="1"/>
</dbReference>
<keyword evidence="3" id="KW-0597">Phosphoprotein</keyword>
<dbReference type="Pfam" id="PF07730">
    <property type="entry name" value="HisKA_3"/>
    <property type="match status" value="1"/>
</dbReference>
<evidence type="ECO:0000259" key="10">
    <source>
        <dbReference type="Pfam" id="PF07730"/>
    </source>
</evidence>
<evidence type="ECO:0000256" key="6">
    <source>
        <dbReference type="ARBA" id="ARBA00022777"/>
    </source>
</evidence>
<dbReference type="PANTHER" id="PTHR24421:SF10">
    <property type="entry name" value="NITRATE_NITRITE SENSOR PROTEIN NARQ"/>
    <property type="match status" value="1"/>
</dbReference>